<dbReference type="AlphaFoldDB" id="A0A2M8DNM7"/>
<dbReference type="InterPro" id="IPR002903">
    <property type="entry name" value="RsmH"/>
</dbReference>
<dbReference type="GO" id="GO:0070475">
    <property type="term" value="P:rRNA base methylation"/>
    <property type="evidence" value="ECO:0007669"/>
    <property type="project" value="UniProtKB-UniRule"/>
</dbReference>
<feature type="binding site" evidence="6">
    <location>
        <position position="107"/>
    </location>
    <ligand>
        <name>S-adenosyl-L-methionine</name>
        <dbReference type="ChEBI" id="CHEBI:59789"/>
    </ligand>
</feature>
<dbReference type="EC" id="2.1.1.199" evidence="6"/>
<comment type="subcellular location">
    <subcellularLocation>
        <location evidence="6">Cytoplasm</location>
    </subcellularLocation>
</comment>
<dbReference type="GO" id="GO:0071424">
    <property type="term" value="F:rRNA (cytosine-N4-)-methyltransferase activity"/>
    <property type="evidence" value="ECO:0007669"/>
    <property type="project" value="UniProtKB-UniRule"/>
</dbReference>
<dbReference type="PIRSF" id="PIRSF004486">
    <property type="entry name" value="MraW"/>
    <property type="match status" value="1"/>
</dbReference>
<protein>
    <recommendedName>
        <fullName evidence="6">Ribosomal RNA small subunit methyltransferase H</fullName>
        <ecNumber evidence="6">2.1.1.199</ecNumber>
    </recommendedName>
    <alternativeName>
        <fullName evidence="6">16S rRNA m(4)C1402 methyltransferase</fullName>
    </alternativeName>
    <alternativeName>
        <fullName evidence="6">rRNA (cytosine-N(4)-)-methyltransferase RsmH</fullName>
    </alternativeName>
</protein>
<dbReference type="Gene3D" id="3.40.50.150">
    <property type="entry name" value="Vaccinia Virus protein VP39"/>
    <property type="match status" value="1"/>
</dbReference>
<dbReference type="InterPro" id="IPR023397">
    <property type="entry name" value="SAM-dep_MeTrfase_MraW_recog"/>
</dbReference>
<dbReference type="EMBL" id="PFTB01000004">
    <property type="protein sequence ID" value="PJB99746.1"/>
    <property type="molecule type" value="Genomic_DNA"/>
</dbReference>
<feature type="binding site" evidence="6">
    <location>
        <position position="79"/>
    </location>
    <ligand>
        <name>S-adenosyl-L-methionine</name>
        <dbReference type="ChEBI" id="CHEBI:59789"/>
    </ligand>
</feature>
<dbReference type="Pfam" id="PF01795">
    <property type="entry name" value="Methyltransf_5"/>
    <property type="match status" value="1"/>
</dbReference>
<evidence type="ECO:0000256" key="6">
    <source>
        <dbReference type="HAMAP-Rule" id="MF_01007"/>
    </source>
</evidence>
<evidence type="ECO:0000256" key="2">
    <source>
        <dbReference type="ARBA" id="ARBA00022552"/>
    </source>
</evidence>
<feature type="binding site" evidence="6">
    <location>
        <position position="50"/>
    </location>
    <ligand>
        <name>S-adenosyl-L-methionine</name>
        <dbReference type="ChEBI" id="CHEBI:59789"/>
    </ligand>
</feature>
<dbReference type="HAMAP" id="MF_01007">
    <property type="entry name" value="16SrRNA_methyltr_H"/>
    <property type="match status" value="1"/>
</dbReference>
<gene>
    <name evidence="6" type="primary">rsmH</name>
    <name evidence="8" type="ORF">CO077_00155</name>
</gene>
<proteinExistence type="inferred from homology"/>
<evidence type="ECO:0000256" key="7">
    <source>
        <dbReference type="SAM" id="MobiDB-lite"/>
    </source>
</evidence>
<comment type="catalytic activity">
    <reaction evidence="6">
        <text>cytidine(1402) in 16S rRNA + S-adenosyl-L-methionine = N(4)-methylcytidine(1402) in 16S rRNA + S-adenosyl-L-homocysteine + H(+)</text>
        <dbReference type="Rhea" id="RHEA:42928"/>
        <dbReference type="Rhea" id="RHEA-COMP:10286"/>
        <dbReference type="Rhea" id="RHEA-COMP:10287"/>
        <dbReference type="ChEBI" id="CHEBI:15378"/>
        <dbReference type="ChEBI" id="CHEBI:57856"/>
        <dbReference type="ChEBI" id="CHEBI:59789"/>
        <dbReference type="ChEBI" id="CHEBI:74506"/>
        <dbReference type="ChEBI" id="CHEBI:82748"/>
        <dbReference type="EC" id="2.1.1.199"/>
    </reaction>
</comment>
<evidence type="ECO:0000256" key="3">
    <source>
        <dbReference type="ARBA" id="ARBA00022603"/>
    </source>
</evidence>
<dbReference type="NCBIfam" id="TIGR00006">
    <property type="entry name" value="16S rRNA (cytosine(1402)-N(4))-methyltransferase RsmH"/>
    <property type="match status" value="1"/>
</dbReference>
<feature type="binding site" evidence="6">
    <location>
        <begin position="30"/>
        <end position="32"/>
    </location>
    <ligand>
        <name>S-adenosyl-L-methionine</name>
        <dbReference type="ChEBI" id="CHEBI:59789"/>
    </ligand>
</feature>
<keyword evidence="6" id="KW-0963">Cytoplasm</keyword>
<sequence length="304" mass="35328">MHIPVLQKEVLEILDPKPNQNFIDCTIGECGHTLAILEKTAPDGKILGIDWDQEMIKSLKSKVESLKLSRRLILVCENFANLKEIVEKYKFGKVSGILLDLGLSSWHLEKSGRGFSFQKDEPLDMRYNIITFGRSLKSYYGLTAGKILNEWSEKEIEKILREYGQERFAKRISKKIIEERKTRPIRTTFQLVEIIKKVTPIWYHHKRIHFSTRTFQALRIAVNDELENLKKVLPQALEILERNGKLVVISFHSLEDRVVKSFFKENFQKGLCKILTKKPIRPSAEEIKSNPRSRSARLRSALKL</sequence>
<feature type="binding site" evidence="6">
    <location>
        <position position="100"/>
    </location>
    <ligand>
        <name>S-adenosyl-L-methionine</name>
        <dbReference type="ChEBI" id="CHEBI:59789"/>
    </ligand>
</feature>
<dbReference type="CDD" id="cd02440">
    <property type="entry name" value="AdoMet_MTases"/>
    <property type="match status" value="1"/>
</dbReference>
<dbReference type="Proteomes" id="UP000228875">
    <property type="component" value="Unassembled WGS sequence"/>
</dbReference>
<dbReference type="SUPFAM" id="SSF53335">
    <property type="entry name" value="S-adenosyl-L-methionine-dependent methyltransferases"/>
    <property type="match status" value="1"/>
</dbReference>
<evidence type="ECO:0000256" key="4">
    <source>
        <dbReference type="ARBA" id="ARBA00022679"/>
    </source>
</evidence>
<reference evidence="9" key="1">
    <citation type="submission" date="2017-09" db="EMBL/GenBank/DDBJ databases">
        <title>Depth-based differentiation of microbial function through sediment-hosted aquifers and enrichment of novel symbionts in the deep terrestrial subsurface.</title>
        <authorList>
            <person name="Probst A.J."/>
            <person name="Ladd B."/>
            <person name="Jarett J.K."/>
            <person name="Geller-Mcgrath D.E."/>
            <person name="Sieber C.M.K."/>
            <person name="Emerson J.B."/>
            <person name="Anantharaman K."/>
            <person name="Thomas B.C."/>
            <person name="Malmstrom R."/>
            <person name="Stieglmeier M."/>
            <person name="Klingl A."/>
            <person name="Woyke T."/>
            <person name="Ryan C.M."/>
            <person name="Banfield J.F."/>
        </authorList>
    </citation>
    <scope>NUCLEOTIDE SEQUENCE [LARGE SCALE GENOMIC DNA]</scope>
</reference>
<dbReference type="PANTHER" id="PTHR11265:SF0">
    <property type="entry name" value="12S RRNA N4-METHYLCYTIDINE METHYLTRANSFERASE"/>
    <property type="match status" value="1"/>
</dbReference>
<organism evidence="8 9">
    <name type="scientific">Candidatus Nealsonbacteria bacterium CG_4_9_14_0_8_um_filter_35_12</name>
    <dbReference type="NCBI Taxonomy" id="1974692"/>
    <lineage>
        <taxon>Bacteria</taxon>
        <taxon>Candidatus Nealsoniibacteriota</taxon>
    </lineage>
</organism>
<evidence type="ECO:0000256" key="1">
    <source>
        <dbReference type="ARBA" id="ARBA00010396"/>
    </source>
</evidence>
<evidence type="ECO:0000256" key="5">
    <source>
        <dbReference type="ARBA" id="ARBA00022691"/>
    </source>
</evidence>
<accession>A0A2M8DNM7</accession>
<dbReference type="GO" id="GO:0005737">
    <property type="term" value="C:cytoplasm"/>
    <property type="evidence" value="ECO:0007669"/>
    <property type="project" value="UniProtKB-SubCell"/>
</dbReference>
<comment type="function">
    <text evidence="6">Specifically methylates the N4 position of cytidine in position 1402 (C1402) of 16S rRNA.</text>
</comment>
<dbReference type="Gene3D" id="1.10.150.170">
    <property type="entry name" value="Putative methyltransferase TM0872, insert domain"/>
    <property type="match status" value="1"/>
</dbReference>
<comment type="similarity">
    <text evidence="1 6">Belongs to the methyltransferase superfamily. RsmH family.</text>
</comment>
<evidence type="ECO:0000313" key="8">
    <source>
        <dbReference type="EMBL" id="PJB99746.1"/>
    </source>
</evidence>
<dbReference type="SUPFAM" id="SSF81799">
    <property type="entry name" value="Putative methyltransferase TM0872, insert domain"/>
    <property type="match status" value="1"/>
</dbReference>
<comment type="caution">
    <text evidence="8">The sequence shown here is derived from an EMBL/GenBank/DDBJ whole genome shotgun (WGS) entry which is preliminary data.</text>
</comment>
<keyword evidence="3 6" id="KW-0489">Methyltransferase</keyword>
<keyword evidence="2 6" id="KW-0698">rRNA processing</keyword>
<name>A0A2M8DNM7_9BACT</name>
<feature type="region of interest" description="Disordered" evidence="7">
    <location>
        <begin position="285"/>
        <end position="304"/>
    </location>
</feature>
<dbReference type="PANTHER" id="PTHR11265">
    <property type="entry name" value="S-ADENOSYL-METHYLTRANSFERASE MRAW"/>
    <property type="match status" value="1"/>
</dbReference>
<keyword evidence="4 6" id="KW-0808">Transferase</keyword>
<keyword evidence="5 6" id="KW-0949">S-adenosyl-L-methionine</keyword>
<feature type="compositionally biased region" description="Basic residues" evidence="7">
    <location>
        <begin position="294"/>
        <end position="304"/>
    </location>
</feature>
<dbReference type="InterPro" id="IPR029063">
    <property type="entry name" value="SAM-dependent_MTases_sf"/>
</dbReference>
<evidence type="ECO:0000313" key="9">
    <source>
        <dbReference type="Proteomes" id="UP000228875"/>
    </source>
</evidence>